<dbReference type="Proteomes" id="UP000256269">
    <property type="component" value="Unassembled WGS sequence"/>
</dbReference>
<proteinExistence type="predicted"/>
<comment type="caution">
    <text evidence="2">The sequence shown here is derived from an EMBL/GenBank/DDBJ whole genome shotgun (WGS) entry which is preliminary data.</text>
</comment>
<dbReference type="PRINTS" id="PR01217">
    <property type="entry name" value="PRICHEXTENSN"/>
</dbReference>
<accession>A0A3E0HCX9</accession>
<gene>
    <name evidence="2" type="ORF">BCF44_111142</name>
</gene>
<keyword evidence="3" id="KW-1185">Reference proteome</keyword>
<feature type="compositionally biased region" description="Low complexity" evidence="1">
    <location>
        <begin position="418"/>
        <end position="428"/>
    </location>
</feature>
<dbReference type="AlphaFoldDB" id="A0A3E0HCX9"/>
<dbReference type="PANTHER" id="PTHR30163">
    <property type="entry name" value="MEMBRANE-BOUND LYTIC MUREIN TRANSGLYCOSYLASE B"/>
    <property type="match status" value="1"/>
</dbReference>
<name>A0A3E0HCX9_9PSEU</name>
<dbReference type="GO" id="GO:0009253">
    <property type="term" value="P:peptidoglycan catabolic process"/>
    <property type="evidence" value="ECO:0007669"/>
    <property type="project" value="TreeGrafter"/>
</dbReference>
<feature type="compositionally biased region" description="Pro residues" evidence="1">
    <location>
        <begin position="357"/>
        <end position="367"/>
    </location>
</feature>
<organism evidence="2 3">
    <name type="scientific">Kutzneria buriramensis</name>
    <dbReference type="NCBI Taxonomy" id="1045776"/>
    <lineage>
        <taxon>Bacteria</taxon>
        <taxon>Bacillati</taxon>
        <taxon>Actinomycetota</taxon>
        <taxon>Actinomycetes</taxon>
        <taxon>Pseudonocardiales</taxon>
        <taxon>Pseudonocardiaceae</taxon>
        <taxon>Kutzneria</taxon>
    </lineage>
</organism>
<dbReference type="GO" id="GO:0008933">
    <property type="term" value="F:peptidoglycan lytic transglycosylase activity"/>
    <property type="evidence" value="ECO:0007669"/>
    <property type="project" value="TreeGrafter"/>
</dbReference>
<feature type="region of interest" description="Disordered" evidence="1">
    <location>
        <begin position="50"/>
        <end position="86"/>
    </location>
</feature>
<dbReference type="PANTHER" id="PTHR30163:SF8">
    <property type="entry name" value="LYTIC MUREIN TRANSGLYCOSYLASE"/>
    <property type="match status" value="1"/>
</dbReference>
<sequence length="428" mass="43000">MGVHSVRARTPKPARVAPQRRWRAAAAVTAMLAPLVLTGDATFAWVNTAHTTPMNQPKPPPQNPLGATGQLPQDPDPQIGDPANTPDADAAAFGLPNGPLGIPSAALEAYKRAEQLEAARNPNCHLDWPLLAGIGRIESNHARGGAVDAAGNTLSPILGPVLDGSGGFAMVPDTDHGVWDGNTQWDRAVGPMQFIPQTWQQYAAVSNAKSFGSANPNNIYDSAYAAANYLCAGGGDMRDPAARSAAVYGYNHSDAYVANVLAWATSYATGVASLPNDTIVPFVQPSPIGPYVGPPPPPPPVNTGGGGANNGGGGDNGGTNGGDGSTTTSPTSTTTSTSTSTSTSTTTPGTSSSTTPSSPPSSTPPTSPSSTTPTTTPVCPTPTTSVTPSSSVSPTTPSVPPGCPTPTSSTPPPPPSSTSPTPSSTKAS</sequence>
<feature type="compositionally biased region" description="Gly residues" evidence="1">
    <location>
        <begin position="303"/>
        <end position="324"/>
    </location>
</feature>
<feature type="compositionally biased region" description="Pro residues" evidence="1">
    <location>
        <begin position="397"/>
        <end position="417"/>
    </location>
</feature>
<protein>
    <recommendedName>
        <fullName evidence="4">Membrane-bound lytic murein transglycosylase B</fullName>
    </recommendedName>
</protein>
<reference evidence="2 3" key="1">
    <citation type="submission" date="2018-08" db="EMBL/GenBank/DDBJ databases">
        <title>Genomic Encyclopedia of Archaeal and Bacterial Type Strains, Phase II (KMG-II): from individual species to whole genera.</title>
        <authorList>
            <person name="Goeker M."/>
        </authorList>
    </citation>
    <scope>NUCLEOTIDE SEQUENCE [LARGE SCALE GENOMIC DNA]</scope>
    <source>
        <strain evidence="2 3">DSM 45791</strain>
    </source>
</reference>
<feature type="compositionally biased region" description="Low complexity" evidence="1">
    <location>
        <begin position="368"/>
        <end position="396"/>
    </location>
</feature>
<dbReference type="RefSeq" id="WP_170217835.1">
    <property type="nucleotide sequence ID" value="NZ_CP144375.1"/>
</dbReference>
<dbReference type="InterPro" id="IPR023346">
    <property type="entry name" value="Lysozyme-like_dom_sf"/>
</dbReference>
<feature type="region of interest" description="Disordered" evidence="1">
    <location>
        <begin position="290"/>
        <end position="428"/>
    </location>
</feature>
<evidence type="ECO:0000256" key="1">
    <source>
        <dbReference type="SAM" id="MobiDB-lite"/>
    </source>
</evidence>
<dbReference type="Gene3D" id="1.10.530.10">
    <property type="match status" value="1"/>
</dbReference>
<dbReference type="SUPFAM" id="SSF53955">
    <property type="entry name" value="Lysozyme-like"/>
    <property type="match status" value="1"/>
</dbReference>
<feature type="compositionally biased region" description="Pro residues" evidence="1">
    <location>
        <begin position="292"/>
        <end position="301"/>
    </location>
</feature>
<dbReference type="CDD" id="cd13399">
    <property type="entry name" value="Slt35-like"/>
    <property type="match status" value="1"/>
</dbReference>
<evidence type="ECO:0000313" key="2">
    <source>
        <dbReference type="EMBL" id="REH41839.1"/>
    </source>
</evidence>
<feature type="compositionally biased region" description="Low complexity" evidence="1">
    <location>
        <begin position="325"/>
        <end position="356"/>
    </location>
</feature>
<dbReference type="InterPro" id="IPR043426">
    <property type="entry name" value="MltB-like"/>
</dbReference>
<evidence type="ECO:0000313" key="3">
    <source>
        <dbReference type="Proteomes" id="UP000256269"/>
    </source>
</evidence>
<evidence type="ECO:0008006" key="4">
    <source>
        <dbReference type="Google" id="ProtNLM"/>
    </source>
</evidence>
<dbReference type="EMBL" id="QUNO01000011">
    <property type="protein sequence ID" value="REH41839.1"/>
    <property type="molecule type" value="Genomic_DNA"/>
</dbReference>